<comment type="caution">
    <text evidence="3">The sequence shown here is derived from an EMBL/GenBank/DDBJ whole genome shotgun (WGS) entry which is preliminary data.</text>
</comment>
<organism evidence="3 4">
    <name type="scientific">Alteriqipengyuania lutimaris</name>
    <dbReference type="NCBI Taxonomy" id="1538146"/>
    <lineage>
        <taxon>Bacteria</taxon>
        <taxon>Pseudomonadati</taxon>
        <taxon>Pseudomonadota</taxon>
        <taxon>Alphaproteobacteria</taxon>
        <taxon>Sphingomonadales</taxon>
        <taxon>Erythrobacteraceae</taxon>
        <taxon>Alteriqipengyuania</taxon>
    </lineage>
</organism>
<feature type="domain" description="FecR protein" evidence="1">
    <location>
        <begin position="106"/>
        <end position="197"/>
    </location>
</feature>
<dbReference type="Pfam" id="PF04773">
    <property type="entry name" value="FecR"/>
    <property type="match status" value="1"/>
</dbReference>
<dbReference type="Gene3D" id="2.60.120.1440">
    <property type="match status" value="1"/>
</dbReference>
<protein>
    <submittedName>
        <fullName evidence="3">DUF4880 domain-containing protein</fullName>
    </submittedName>
</protein>
<name>A0A395LPC3_9SPHN</name>
<dbReference type="PIRSF" id="PIRSF018266">
    <property type="entry name" value="FecR"/>
    <property type="match status" value="1"/>
</dbReference>
<evidence type="ECO:0000259" key="1">
    <source>
        <dbReference type="Pfam" id="PF04773"/>
    </source>
</evidence>
<dbReference type="InterPro" id="IPR032623">
    <property type="entry name" value="FecR_N"/>
</dbReference>
<dbReference type="Proteomes" id="UP000254101">
    <property type="component" value="Unassembled WGS sequence"/>
</dbReference>
<evidence type="ECO:0000259" key="2">
    <source>
        <dbReference type="Pfam" id="PF16220"/>
    </source>
</evidence>
<feature type="domain" description="FecR N-terminal" evidence="2">
    <location>
        <begin position="14"/>
        <end position="53"/>
    </location>
</feature>
<dbReference type="AlphaFoldDB" id="A0A395LPC3"/>
<dbReference type="PANTHER" id="PTHR30273">
    <property type="entry name" value="PERIPLASMIC SIGNAL SENSOR AND SIGMA FACTOR ACTIVATOR FECR-RELATED"/>
    <property type="match status" value="1"/>
</dbReference>
<dbReference type="OrthoDB" id="9798846at2"/>
<evidence type="ECO:0000313" key="4">
    <source>
        <dbReference type="Proteomes" id="UP000254101"/>
    </source>
</evidence>
<reference evidence="3 4" key="1">
    <citation type="submission" date="2018-07" db="EMBL/GenBank/DDBJ databases">
        <title>Erythrobacter nanhaiensis sp. nov., a novel member of the genus Erythrobacter isolated from the South China Sea.</title>
        <authorList>
            <person name="Chen X."/>
            <person name="Liu J."/>
        </authorList>
    </citation>
    <scope>NUCLEOTIDE SEQUENCE [LARGE SCALE GENOMIC DNA]</scope>
    <source>
        <strain evidence="3 4">S-5</strain>
    </source>
</reference>
<sequence>MSRGADIARGRDAEAAAWLVRLDSDADAQSREAHEAWLAQDEEHARAFERAEEVWSMLPRAAAQSPVAASHGPGNASAPRWAMAACLALVMLAGAFVLTRLPGHQTLQTAPGEQAVERLADGSTASLDTMTRVSVDFDDNRRALTLDEGEAVFDVAHDAERPFIVRAGTMQVRAVGTRFVVRHVGTDTSVTLLEGRIAVSRLGEDGRPKPVAIAQGGRSLRSGERLRLTVNGGARSDRRAIEDVAAWRRGRVVFDDVPLGEAVSELNRYGGERLAVGSGVAGLAVSGSFSTADPASFAEAVSALHNLHVRESSQTLVIESPVTQN</sequence>
<dbReference type="PANTHER" id="PTHR30273:SF2">
    <property type="entry name" value="PROTEIN FECR"/>
    <property type="match status" value="1"/>
</dbReference>
<accession>A0A395LPC3</accession>
<dbReference type="InterPro" id="IPR012373">
    <property type="entry name" value="Ferrdict_sens_TM"/>
</dbReference>
<evidence type="ECO:0000313" key="3">
    <source>
        <dbReference type="EMBL" id="RDS77394.1"/>
    </source>
</evidence>
<proteinExistence type="predicted"/>
<dbReference type="GO" id="GO:0016989">
    <property type="term" value="F:sigma factor antagonist activity"/>
    <property type="evidence" value="ECO:0007669"/>
    <property type="project" value="TreeGrafter"/>
</dbReference>
<gene>
    <name evidence="3" type="ORF">DL238_07080</name>
</gene>
<dbReference type="RefSeq" id="WP_115491612.1">
    <property type="nucleotide sequence ID" value="NZ_JACHWW010000001.1"/>
</dbReference>
<dbReference type="EMBL" id="QRBB01000001">
    <property type="protein sequence ID" value="RDS77394.1"/>
    <property type="molecule type" value="Genomic_DNA"/>
</dbReference>
<keyword evidence="4" id="KW-1185">Reference proteome</keyword>
<dbReference type="Pfam" id="PF16220">
    <property type="entry name" value="DUF4880"/>
    <property type="match status" value="1"/>
</dbReference>
<dbReference type="InterPro" id="IPR006860">
    <property type="entry name" value="FecR"/>
</dbReference>